<dbReference type="PANTHER" id="PTHR23321">
    <property type="entry name" value="RIBOSOMAL PROTEIN S15, BACTERIAL AND ORGANELLAR"/>
    <property type="match status" value="1"/>
</dbReference>
<proteinExistence type="inferred from homology"/>
<feature type="compositionally biased region" description="Basic and acidic residues" evidence="4">
    <location>
        <begin position="56"/>
        <end position="65"/>
    </location>
</feature>
<evidence type="ECO:0000313" key="5">
    <source>
        <dbReference type="EMBL" id="PAV22637.1"/>
    </source>
</evidence>
<accession>A0A286USR8</accession>
<dbReference type="Pfam" id="PF00312">
    <property type="entry name" value="Ribosomal_S15"/>
    <property type="match status" value="1"/>
</dbReference>
<dbReference type="SUPFAM" id="SSF47060">
    <property type="entry name" value="S15/NS1 RNA-binding domain"/>
    <property type="match status" value="1"/>
</dbReference>
<dbReference type="PROSITE" id="PS00362">
    <property type="entry name" value="RIBOSOMAL_S15"/>
    <property type="match status" value="1"/>
</dbReference>
<dbReference type="Gene3D" id="1.10.287.10">
    <property type="entry name" value="S15/NS1, RNA-binding"/>
    <property type="match status" value="1"/>
</dbReference>
<dbReference type="GO" id="GO:0006412">
    <property type="term" value="P:translation"/>
    <property type="evidence" value="ECO:0007669"/>
    <property type="project" value="InterPro"/>
</dbReference>
<feature type="region of interest" description="Disordered" evidence="4">
    <location>
        <begin position="55"/>
        <end position="77"/>
    </location>
</feature>
<dbReference type="SMART" id="SM01387">
    <property type="entry name" value="Ribosomal_S15"/>
    <property type="match status" value="1"/>
</dbReference>
<dbReference type="STRING" id="2282107.A0A286USR8"/>
<evidence type="ECO:0000256" key="4">
    <source>
        <dbReference type="SAM" id="MobiDB-lite"/>
    </source>
</evidence>
<dbReference type="GO" id="GO:0005737">
    <property type="term" value="C:cytoplasm"/>
    <property type="evidence" value="ECO:0007669"/>
    <property type="project" value="UniProtKB-ARBA"/>
</dbReference>
<dbReference type="InterPro" id="IPR000589">
    <property type="entry name" value="Ribosomal_uS15"/>
</dbReference>
<keyword evidence="6" id="KW-1185">Reference proteome</keyword>
<gene>
    <name evidence="5" type="ORF">PNOK_0259400</name>
</gene>
<name>A0A286USR8_9AGAM</name>
<reference evidence="5 6" key="1">
    <citation type="journal article" date="2017" name="Mol. Ecol.">
        <title>Comparative and population genomic landscape of Phellinus noxius: A hypervariable fungus causing root rot in trees.</title>
        <authorList>
            <person name="Chung C.L."/>
            <person name="Lee T.J."/>
            <person name="Akiba M."/>
            <person name="Lee H.H."/>
            <person name="Kuo T.H."/>
            <person name="Liu D."/>
            <person name="Ke H.M."/>
            <person name="Yokoi T."/>
            <person name="Roa M.B."/>
            <person name="Lu M.J."/>
            <person name="Chang Y.Y."/>
            <person name="Ann P.J."/>
            <person name="Tsai J.N."/>
            <person name="Chen C.Y."/>
            <person name="Tzean S.S."/>
            <person name="Ota Y."/>
            <person name="Hattori T."/>
            <person name="Sahashi N."/>
            <person name="Liou R.F."/>
            <person name="Kikuchi T."/>
            <person name="Tsai I.J."/>
        </authorList>
    </citation>
    <scope>NUCLEOTIDE SEQUENCE [LARGE SCALE GENOMIC DNA]</scope>
    <source>
        <strain evidence="5 6">FFPRI411160</strain>
    </source>
</reference>
<dbReference type="GO" id="GO:1990904">
    <property type="term" value="C:ribonucleoprotein complex"/>
    <property type="evidence" value="ECO:0007669"/>
    <property type="project" value="UniProtKB-KW"/>
</dbReference>
<dbReference type="AlphaFoldDB" id="A0A286USR8"/>
<keyword evidence="3" id="KW-0687">Ribonucleoprotein</keyword>
<dbReference type="GO" id="GO:0003735">
    <property type="term" value="F:structural constituent of ribosome"/>
    <property type="evidence" value="ECO:0007669"/>
    <property type="project" value="InterPro"/>
</dbReference>
<dbReference type="InParanoid" id="A0A286USR8"/>
<dbReference type="PANTHER" id="PTHR23321:SF26">
    <property type="entry name" value="SMALL RIBOSOMAL SUBUNIT PROTEIN US15M"/>
    <property type="match status" value="1"/>
</dbReference>
<dbReference type="EMBL" id="NBII01000002">
    <property type="protein sequence ID" value="PAV22637.1"/>
    <property type="molecule type" value="Genomic_DNA"/>
</dbReference>
<sequence length="311" mass="34891">MSFLRAGSSLANLASSSTSALRSPSTALFHTSSLRLAESQKQRASRLIRQANIEKSNQRAREHTSNKPHVVLGTRPGDEAKWENCDLNRILVTEEELQALSPAPEPSVSAEEMKSIDAGSVQVPKYMNYGLDGLDGKEPRSEQSQLFFETLPLATTLAETSLSISEQIGNLRGNVEHLTIEQKRELAAAQVKEEVKARQLARVVDLKNANARGIAFENRRRIIAAFSPKKDASDSGYPEVQVALLTMKIRNIWDHLMEKKKDIHGRRSLRMLVHQRAKVLKYIKRSDQDRYDRVLERCALEPEAVEGELVL</sequence>
<dbReference type="FunCoup" id="A0A286USR8">
    <property type="interactions" value="101"/>
</dbReference>
<organism evidence="5 6">
    <name type="scientific">Pyrrhoderma noxium</name>
    <dbReference type="NCBI Taxonomy" id="2282107"/>
    <lineage>
        <taxon>Eukaryota</taxon>
        <taxon>Fungi</taxon>
        <taxon>Dikarya</taxon>
        <taxon>Basidiomycota</taxon>
        <taxon>Agaricomycotina</taxon>
        <taxon>Agaricomycetes</taxon>
        <taxon>Hymenochaetales</taxon>
        <taxon>Hymenochaetaceae</taxon>
        <taxon>Pyrrhoderma</taxon>
    </lineage>
</organism>
<keyword evidence="2" id="KW-0689">Ribosomal protein</keyword>
<evidence type="ECO:0000256" key="1">
    <source>
        <dbReference type="ARBA" id="ARBA00008434"/>
    </source>
</evidence>
<dbReference type="Proteomes" id="UP000217199">
    <property type="component" value="Unassembled WGS sequence"/>
</dbReference>
<evidence type="ECO:0000256" key="3">
    <source>
        <dbReference type="ARBA" id="ARBA00023274"/>
    </source>
</evidence>
<dbReference type="InterPro" id="IPR009068">
    <property type="entry name" value="uS15_NS1_RNA-bd_sf"/>
</dbReference>
<dbReference type="CDD" id="cd00353">
    <property type="entry name" value="Ribosomal_S15p_S13e"/>
    <property type="match status" value="1"/>
</dbReference>
<dbReference type="NCBIfam" id="TIGR00952">
    <property type="entry name" value="S15_bact"/>
    <property type="match status" value="1"/>
</dbReference>
<dbReference type="HAMAP" id="MF_01343_B">
    <property type="entry name" value="Ribosomal_uS15_B"/>
    <property type="match status" value="1"/>
</dbReference>
<evidence type="ECO:0000313" key="6">
    <source>
        <dbReference type="Proteomes" id="UP000217199"/>
    </source>
</evidence>
<dbReference type="InterPro" id="IPR005290">
    <property type="entry name" value="Ribosomal_uS15_bac-type"/>
</dbReference>
<comment type="similarity">
    <text evidence="1">Belongs to the universal ribosomal protein uS15 family.</text>
</comment>
<dbReference type="OrthoDB" id="441444at2759"/>
<dbReference type="GO" id="GO:0005840">
    <property type="term" value="C:ribosome"/>
    <property type="evidence" value="ECO:0007669"/>
    <property type="project" value="UniProtKB-KW"/>
</dbReference>
<evidence type="ECO:0000256" key="2">
    <source>
        <dbReference type="ARBA" id="ARBA00022980"/>
    </source>
</evidence>
<comment type="caution">
    <text evidence="5">The sequence shown here is derived from an EMBL/GenBank/DDBJ whole genome shotgun (WGS) entry which is preliminary data.</text>
</comment>
<protein>
    <submittedName>
        <fullName evidence="5">S15 NS1 RNA-binding domain-containing</fullName>
    </submittedName>
</protein>